<evidence type="ECO:0000256" key="8">
    <source>
        <dbReference type="SAM" id="MobiDB-lite"/>
    </source>
</evidence>
<organism evidence="9 10">
    <name type="scientific">Varroa destructor</name>
    <name type="common">Honeybee mite</name>
    <dbReference type="NCBI Taxonomy" id="109461"/>
    <lineage>
        <taxon>Eukaryota</taxon>
        <taxon>Metazoa</taxon>
        <taxon>Ecdysozoa</taxon>
        <taxon>Arthropoda</taxon>
        <taxon>Chelicerata</taxon>
        <taxon>Arachnida</taxon>
        <taxon>Acari</taxon>
        <taxon>Parasitiformes</taxon>
        <taxon>Mesostigmata</taxon>
        <taxon>Gamasina</taxon>
        <taxon>Dermanyssoidea</taxon>
        <taxon>Varroidae</taxon>
        <taxon>Varroa</taxon>
    </lineage>
</organism>
<dbReference type="RefSeq" id="XP_022649762.1">
    <property type="nucleotide sequence ID" value="XM_022794027.1"/>
</dbReference>
<evidence type="ECO:0000313" key="9">
    <source>
        <dbReference type="EnsemblMetazoa" id="XP_022649762"/>
    </source>
</evidence>
<dbReference type="GO" id="GO:0005635">
    <property type="term" value="C:nuclear envelope"/>
    <property type="evidence" value="ECO:0007669"/>
    <property type="project" value="TreeGrafter"/>
</dbReference>
<evidence type="ECO:0000256" key="1">
    <source>
        <dbReference type="ARBA" id="ARBA00004123"/>
    </source>
</evidence>
<dbReference type="PANTHER" id="PTHR23168">
    <property type="entry name" value="MITOTIC SPINDLE ASSEMBLY CHECKPOINT PROTEIN MAD1 MITOTIC ARREST DEFICIENT-LIKE PROTEIN 1"/>
    <property type="match status" value="1"/>
</dbReference>
<evidence type="ECO:0000256" key="5">
    <source>
        <dbReference type="ARBA" id="ARBA00023242"/>
    </source>
</evidence>
<dbReference type="AlphaFoldDB" id="A0A7M7JBU9"/>
<name>A0A7M7JBU9_VARDE</name>
<feature type="coiled-coil region" evidence="7">
    <location>
        <begin position="142"/>
        <end position="294"/>
    </location>
</feature>
<dbReference type="InParanoid" id="A0A7M7JBU9"/>
<keyword evidence="5" id="KW-0539">Nucleus</keyword>
<proteinExistence type="inferred from homology"/>
<sequence length="688" mass="79614">MSVQRLINGRVADAVTALRGACAELDKSISSSQEVSLGQDDDDELRADQVRPNAKRRRTQDESCISDEESVRELKIKLAQYQTKILALEAQKEMQVPLLHRESIQKEQKILELSKDLEATRRAKTVAIEMRTKQEQEVSKERILQQAKVQSLQREIQQLRMRIDDLEKTRDSSIKEAEQNLWREKERRLKEEETAFQKERLLIETKMIRDETLNKLRLVEETLRRKQDDLDNIQEENKRLNNEVSQLKKSIQDHNWASDLLERSQELTEKMKIMAEWETELNQLRKENRKLREDRSNVLLYREQLRILEDVEKGANKTRERCAELEFDLNLSQQLNSEWENALREVDPSLNSPEAVLKRLRKLQDSELYLLEENNGLKTEVAVLQNAKRLEGAEEAKSLKRLERRLRLVAKERDSYKAVLDSYESDVTINPASMHTRRIVQLEAALSEYRAIDAELRGDGQRKSSISTNTIEVQTETSGQTGAAALGDCKEYGYRILHFRNNPLDVAHNSWIAEMKEVDRENKLLRAKVQAFEEQGASGSMQQPGETTLLEFVRDDPRKLRAELESANKKMEKILAAFKKTSREFRQAVYCLTGYRIDMKSSANGNACVLRHMYAESADDLLEFEIGANGFLHLLSNDYSLRLNSLTSDYLEKMDSIPAFLAALTLQLFNSQTMMIQSAEQPSMFVTD</sequence>
<dbReference type="EnsemblMetazoa" id="XM_022794025">
    <property type="protein sequence ID" value="XP_022649760"/>
    <property type="gene ID" value="LOC111245540"/>
</dbReference>
<dbReference type="RefSeq" id="XP_022649760.1">
    <property type="nucleotide sequence ID" value="XM_022794025.1"/>
</dbReference>
<dbReference type="OrthoDB" id="331602at2759"/>
<protein>
    <recommendedName>
        <fullName evidence="11">Mitotic spindle assembly checkpoint protein MAD1</fullName>
    </recommendedName>
</protein>
<accession>A0A7M7JBU9</accession>
<dbReference type="SUPFAM" id="SSF75704">
    <property type="entry name" value="Mitotic arrest deficient-like 1, Mad1"/>
    <property type="match status" value="1"/>
</dbReference>
<dbReference type="Gene3D" id="1.20.5.170">
    <property type="match status" value="1"/>
</dbReference>
<reference evidence="9" key="1">
    <citation type="submission" date="2021-01" db="UniProtKB">
        <authorList>
            <consortium name="EnsemblMetazoa"/>
        </authorList>
    </citation>
    <scope>IDENTIFICATION</scope>
</reference>
<evidence type="ECO:0000256" key="4">
    <source>
        <dbReference type="ARBA" id="ARBA00022776"/>
    </source>
</evidence>
<dbReference type="FunCoup" id="A0A7M7JBU9">
    <property type="interactions" value="1286"/>
</dbReference>
<dbReference type="EnsemblMetazoa" id="XM_022794027">
    <property type="protein sequence ID" value="XP_022649762"/>
    <property type="gene ID" value="LOC111245540"/>
</dbReference>
<dbReference type="GO" id="GO:0051301">
    <property type="term" value="P:cell division"/>
    <property type="evidence" value="ECO:0007669"/>
    <property type="project" value="UniProtKB-KW"/>
</dbReference>
<evidence type="ECO:0000256" key="6">
    <source>
        <dbReference type="ARBA" id="ARBA00023306"/>
    </source>
</evidence>
<dbReference type="EnsemblMetazoa" id="XM_022794026">
    <property type="protein sequence ID" value="XP_022649761"/>
    <property type="gene ID" value="LOC111245540"/>
</dbReference>
<dbReference type="Gene3D" id="3.30.457.60">
    <property type="match status" value="1"/>
</dbReference>
<evidence type="ECO:0000313" key="10">
    <source>
        <dbReference type="Proteomes" id="UP000594260"/>
    </source>
</evidence>
<keyword evidence="4" id="KW-0498">Mitosis</keyword>
<evidence type="ECO:0008006" key="11">
    <source>
        <dbReference type="Google" id="ProtNLM"/>
    </source>
</evidence>
<dbReference type="PANTHER" id="PTHR23168:SF0">
    <property type="entry name" value="MITOTIC SPINDLE ASSEMBLY CHECKPOINT PROTEIN MAD1"/>
    <property type="match status" value="1"/>
</dbReference>
<comment type="subcellular location">
    <subcellularLocation>
        <location evidence="1">Nucleus</location>
    </subcellularLocation>
</comment>
<feature type="region of interest" description="Disordered" evidence="8">
    <location>
        <begin position="32"/>
        <end position="63"/>
    </location>
</feature>
<dbReference type="Gene3D" id="6.10.250.90">
    <property type="match status" value="1"/>
</dbReference>
<dbReference type="GO" id="GO:0007094">
    <property type="term" value="P:mitotic spindle assembly checkpoint signaling"/>
    <property type="evidence" value="ECO:0007669"/>
    <property type="project" value="InterPro"/>
</dbReference>
<dbReference type="Proteomes" id="UP000594260">
    <property type="component" value="Unplaced"/>
</dbReference>
<dbReference type="GeneID" id="111245540"/>
<dbReference type="GO" id="GO:0000776">
    <property type="term" value="C:kinetochore"/>
    <property type="evidence" value="ECO:0007669"/>
    <property type="project" value="TreeGrafter"/>
</dbReference>
<dbReference type="InterPro" id="IPR008672">
    <property type="entry name" value="Mad1"/>
</dbReference>
<dbReference type="OMA" id="FGFIIEF"/>
<evidence type="ECO:0000256" key="2">
    <source>
        <dbReference type="ARBA" id="ARBA00008029"/>
    </source>
</evidence>
<keyword evidence="3" id="KW-0132">Cell division</keyword>
<keyword evidence="10" id="KW-1185">Reference proteome</keyword>
<dbReference type="RefSeq" id="XP_022649761.1">
    <property type="nucleotide sequence ID" value="XM_022794026.1"/>
</dbReference>
<evidence type="ECO:0000256" key="3">
    <source>
        <dbReference type="ARBA" id="ARBA00022618"/>
    </source>
</evidence>
<comment type="similarity">
    <text evidence="2">Belongs to the MAD1 family.</text>
</comment>
<keyword evidence="7" id="KW-0175">Coiled coil</keyword>
<evidence type="ECO:0000256" key="7">
    <source>
        <dbReference type="SAM" id="Coils"/>
    </source>
</evidence>
<dbReference type="KEGG" id="vde:111245540"/>
<keyword evidence="6" id="KW-0131">Cell cycle</keyword>
<dbReference type="GO" id="GO:0051315">
    <property type="term" value="P:attachment of mitotic spindle microtubules to kinetochore"/>
    <property type="evidence" value="ECO:0007669"/>
    <property type="project" value="TreeGrafter"/>
</dbReference>
<dbReference type="GO" id="GO:0072686">
    <property type="term" value="C:mitotic spindle"/>
    <property type="evidence" value="ECO:0007669"/>
    <property type="project" value="TreeGrafter"/>
</dbReference>
<dbReference type="Pfam" id="PF05557">
    <property type="entry name" value="MAD"/>
    <property type="match status" value="2"/>
</dbReference>